<dbReference type="AlphaFoldDB" id="U3T9J0"/>
<feature type="binding site" evidence="19">
    <location>
        <position position="262"/>
    </location>
    <ligand>
        <name>ATP</name>
        <dbReference type="ChEBI" id="CHEBI:30616"/>
    </ligand>
</feature>
<dbReference type="eggNOG" id="arCOG01347">
    <property type="taxonomic scope" value="Archaea"/>
</dbReference>
<keyword evidence="9 19" id="KW-0547">Nucleotide-binding</keyword>
<dbReference type="FunFam" id="1.10.3260.10:FF:000007">
    <property type="entry name" value="DNA ligase"/>
    <property type="match status" value="1"/>
</dbReference>
<dbReference type="Proteomes" id="UP000016887">
    <property type="component" value="Chromosome"/>
</dbReference>
<dbReference type="InterPro" id="IPR050191">
    <property type="entry name" value="ATP-dep_DNA_ligase"/>
</dbReference>
<dbReference type="FunFam" id="3.30.470.30:FF:000012">
    <property type="entry name" value="Probable DNA ligase"/>
    <property type="match status" value="1"/>
</dbReference>
<feature type="binding site" evidence="19">
    <location>
        <position position="437"/>
    </location>
    <ligand>
        <name>ATP</name>
        <dbReference type="ChEBI" id="CHEBI:30616"/>
    </ligand>
</feature>
<comment type="cofactor">
    <cofactor evidence="1">
        <name>Mn(2+)</name>
        <dbReference type="ChEBI" id="CHEBI:29035"/>
    </cofactor>
</comment>
<feature type="binding site" evidence="19">
    <location>
        <position position="269"/>
    </location>
    <ligand>
        <name>ATP</name>
        <dbReference type="ChEBI" id="CHEBI:30616"/>
    </ligand>
</feature>
<dbReference type="GeneID" id="17111131"/>
<dbReference type="GO" id="GO:0003910">
    <property type="term" value="F:DNA ligase (ATP) activity"/>
    <property type="evidence" value="ECO:0007669"/>
    <property type="project" value="UniProtKB-UniRule"/>
</dbReference>
<keyword evidence="15 19" id="KW-0131">Cell cycle</keyword>
<dbReference type="GO" id="GO:0006281">
    <property type="term" value="P:DNA repair"/>
    <property type="evidence" value="ECO:0007669"/>
    <property type="project" value="UniProtKB-UniRule"/>
</dbReference>
<dbReference type="InterPro" id="IPR012340">
    <property type="entry name" value="NA-bd_OB-fold"/>
</dbReference>
<dbReference type="InterPro" id="IPR022865">
    <property type="entry name" value="DNA_ligae_ATP-dep_bac/arc"/>
</dbReference>
<dbReference type="SUPFAM" id="SSF50249">
    <property type="entry name" value="Nucleic acid-binding proteins"/>
    <property type="match status" value="1"/>
</dbReference>
<keyword evidence="5 19" id="KW-0436">Ligase</keyword>
<evidence type="ECO:0000313" key="23">
    <source>
        <dbReference type="Proteomes" id="UP000016887"/>
    </source>
</evidence>
<comment type="function">
    <text evidence="19">DNA ligase that seals nicks in double-stranded DNA during DNA replication, DNA recombination and DNA repair.</text>
</comment>
<evidence type="ECO:0000256" key="18">
    <source>
        <dbReference type="ARBA" id="ARBA00052066"/>
    </source>
</evidence>
<evidence type="ECO:0000256" key="9">
    <source>
        <dbReference type="ARBA" id="ARBA00022741"/>
    </source>
</evidence>
<dbReference type="InterPro" id="IPR016059">
    <property type="entry name" value="DNA_ligase_ATP-dep_CS"/>
</dbReference>
<evidence type="ECO:0000256" key="12">
    <source>
        <dbReference type="ARBA" id="ARBA00022842"/>
    </source>
</evidence>
<dbReference type="SUPFAM" id="SSF117018">
    <property type="entry name" value="ATP-dependent DNA ligase DNA-binding domain"/>
    <property type="match status" value="1"/>
</dbReference>
<dbReference type="GO" id="GO:0071897">
    <property type="term" value="P:DNA biosynthetic process"/>
    <property type="evidence" value="ECO:0007669"/>
    <property type="project" value="InterPro"/>
</dbReference>
<evidence type="ECO:0000256" key="8">
    <source>
        <dbReference type="ARBA" id="ARBA00022723"/>
    </source>
</evidence>
<dbReference type="Pfam" id="PF04675">
    <property type="entry name" value="DNA_ligase_A_N"/>
    <property type="match status" value="1"/>
</dbReference>
<feature type="active site" description="N6-AMP-lysine intermediate" evidence="19">
    <location>
        <position position="264"/>
    </location>
</feature>
<keyword evidence="23" id="KW-1185">Reference proteome</keyword>
<dbReference type="STRING" id="1198449.ACAM_0708"/>
<dbReference type="Pfam" id="PF01068">
    <property type="entry name" value="DNA_ligase_A_M"/>
    <property type="match status" value="1"/>
</dbReference>
<dbReference type="GO" id="GO:0006273">
    <property type="term" value="P:lagging strand elongation"/>
    <property type="evidence" value="ECO:0007669"/>
    <property type="project" value="TreeGrafter"/>
</dbReference>
<evidence type="ECO:0000256" key="2">
    <source>
        <dbReference type="ARBA" id="ARBA00001946"/>
    </source>
</evidence>
<dbReference type="PANTHER" id="PTHR45674">
    <property type="entry name" value="DNA LIGASE 1/3 FAMILY MEMBER"/>
    <property type="match status" value="1"/>
</dbReference>
<evidence type="ECO:0000256" key="7">
    <source>
        <dbReference type="ARBA" id="ARBA00022705"/>
    </source>
</evidence>
<evidence type="ECO:0000256" key="13">
    <source>
        <dbReference type="ARBA" id="ARBA00023172"/>
    </source>
</evidence>
<dbReference type="SUPFAM" id="SSF56091">
    <property type="entry name" value="DNA ligase/mRNA capping enzyme, catalytic domain"/>
    <property type="match status" value="1"/>
</dbReference>
<comment type="catalytic activity">
    <reaction evidence="17">
        <text>ATP + (deoxyribonucleotide)n-3'-hydroxyl + 5'-phospho-(deoxyribonucleotide)m = (deoxyribonucleotide)n+m + AMP + diphosphate.</text>
        <dbReference type="EC" id="6.5.1.7"/>
    </reaction>
</comment>
<dbReference type="Gene3D" id="3.30.470.30">
    <property type="entry name" value="DNA ligase/mRNA capping enzyme"/>
    <property type="match status" value="1"/>
</dbReference>
<evidence type="ECO:0000256" key="17">
    <source>
        <dbReference type="ARBA" id="ARBA00051615"/>
    </source>
</evidence>
<dbReference type="PROSITE" id="PS50160">
    <property type="entry name" value="DNA_LIGASE_A3"/>
    <property type="match status" value="1"/>
</dbReference>
<protein>
    <recommendedName>
        <fullName evidence="4 19">DNA ligase</fullName>
        <ecNumber evidence="19">6.5.1.1</ecNumber>
    </recommendedName>
    <alternativeName>
        <fullName evidence="19">Polydeoxyribonucleotide synthase [ATP]</fullName>
    </alternativeName>
</protein>
<dbReference type="EMBL" id="AP012489">
    <property type="protein sequence ID" value="BAN90177.1"/>
    <property type="molecule type" value="Genomic_DNA"/>
</dbReference>
<dbReference type="RefSeq" id="WP_022541450.1">
    <property type="nucleotide sequence ID" value="NC_022521.1"/>
</dbReference>
<evidence type="ECO:0000259" key="21">
    <source>
        <dbReference type="PROSITE" id="PS50160"/>
    </source>
</evidence>
<organism evidence="22 23">
    <name type="scientific">Aeropyrum camini SY1 = JCM 12091</name>
    <dbReference type="NCBI Taxonomy" id="1198449"/>
    <lineage>
        <taxon>Archaea</taxon>
        <taxon>Thermoproteota</taxon>
        <taxon>Thermoprotei</taxon>
        <taxon>Desulfurococcales</taxon>
        <taxon>Desulfurococcaceae</taxon>
        <taxon>Aeropyrum</taxon>
    </lineage>
</organism>
<evidence type="ECO:0000256" key="4">
    <source>
        <dbReference type="ARBA" id="ARBA00013308"/>
    </source>
</evidence>
<dbReference type="GO" id="GO:0006310">
    <property type="term" value="P:DNA recombination"/>
    <property type="evidence" value="ECO:0007669"/>
    <property type="project" value="UniProtKB-UniRule"/>
</dbReference>
<dbReference type="Gene3D" id="1.10.3260.10">
    <property type="entry name" value="DNA ligase, ATP-dependent, N-terminal domain"/>
    <property type="match status" value="1"/>
</dbReference>
<evidence type="ECO:0000256" key="6">
    <source>
        <dbReference type="ARBA" id="ARBA00022618"/>
    </source>
</evidence>
<dbReference type="GO" id="GO:0005524">
    <property type="term" value="F:ATP binding"/>
    <property type="evidence" value="ECO:0007669"/>
    <property type="project" value="UniProtKB-UniRule"/>
</dbReference>
<dbReference type="InterPro" id="IPR012310">
    <property type="entry name" value="DNA_ligase_ATP-dep_cent"/>
</dbReference>
<evidence type="ECO:0000256" key="3">
    <source>
        <dbReference type="ARBA" id="ARBA00007572"/>
    </source>
</evidence>
<accession>U3T9J0</accession>
<dbReference type="CDD" id="cd07901">
    <property type="entry name" value="Adenylation_DNA_ligase_Arch_LigB"/>
    <property type="match status" value="1"/>
</dbReference>
<evidence type="ECO:0000256" key="1">
    <source>
        <dbReference type="ARBA" id="ARBA00001936"/>
    </source>
</evidence>
<dbReference type="Gene3D" id="2.40.50.140">
    <property type="entry name" value="Nucleic acid-binding proteins"/>
    <property type="match status" value="1"/>
</dbReference>
<keyword evidence="11 19" id="KW-0067">ATP-binding</keyword>
<dbReference type="PATRIC" id="fig|1198449.6.peg.714"/>
<dbReference type="PANTHER" id="PTHR45674:SF4">
    <property type="entry name" value="DNA LIGASE 1"/>
    <property type="match status" value="1"/>
</dbReference>
<keyword evidence="6 19" id="KW-0132">Cell division</keyword>
<evidence type="ECO:0000256" key="10">
    <source>
        <dbReference type="ARBA" id="ARBA00022763"/>
    </source>
</evidence>
<evidence type="ECO:0000256" key="14">
    <source>
        <dbReference type="ARBA" id="ARBA00023204"/>
    </source>
</evidence>
<evidence type="ECO:0000256" key="5">
    <source>
        <dbReference type="ARBA" id="ARBA00022598"/>
    </source>
</evidence>
<proteinExistence type="inferred from homology"/>
<dbReference type="InterPro" id="IPR012308">
    <property type="entry name" value="DNA_ligase_ATP-dep_N"/>
</dbReference>
<keyword evidence="12 19" id="KW-0460">Magnesium</keyword>
<feature type="domain" description="ATP-dependent DNA ligase family profile" evidence="21">
    <location>
        <begin position="342"/>
        <end position="477"/>
    </location>
</feature>
<dbReference type="FunFam" id="2.40.50.140:FF:000062">
    <property type="entry name" value="DNA ligase"/>
    <property type="match status" value="1"/>
</dbReference>
<dbReference type="InterPro" id="IPR000977">
    <property type="entry name" value="DNA_ligase_ATP-dep"/>
</dbReference>
<dbReference type="GO" id="GO:0051301">
    <property type="term" value="P:cell division"/>
    <property type="evidence" value="ECO:0007669"/>
    <property type="project" value="UniProtKB-KW"/>
</dbReference>
<dbReference type="EC" id="6.5.1.1" evidence="19"/>
<comment type="cofactor">
    <cofactor evidence="2 19">
        <name>Mg(2+)</name>
        <dbReference type="ChEBI" id="CHEBI:18420"/>
    </cofactor>
</comment>
<keyword evidence="14 19" id="KW-0234">DNA repair</keyword>
<gene>
    <name evidence="19" type="primary">lig</name>
    <name evidence="22" type="ORF">ACAM_0708</name>
</gene>
<comment type="similarity">
    <text evidence="3 19 20">Belongs to the ATP-dependent DNA ligase family.</text>
</comment>
<name>U3T9J0_9CREN</name>
<reference evidence="22 23" key="1">
    <citation type="journal article" date="2013" name="Appl. Environ. Microbiol.">
        <title>Variation of the Virus-Related Elements within Syntenic Genomes of the Hyperthermophilic Archaeon Aeropyrum.</title>
        <authorList>
            <person name="Daifuku T."/>
            <person name="Yoshida T."/>
            <person name="Kitamura T."/>
            <person name="Kawaichi S."/>
            <person name="Inoue T."/>
            <person name="Nomura K."/>
            <person name="Yoshida Y."/>
            <person name="Kuno S."/>
            <person name="Sako Y."/>
        </authorList>
    </citation>
    <scope>NUCLEOTIDE SEQUENCE [LARGE SCALE GENOMIC DNA]</scope>
    <source>
        <strain evidence="22 23">SY1</strain>
    </source>
</reference>
<dbReference type="HAMAP" id="MF_00407">
    <property type="entry name" value="DNA_ligase"/>
    <property type="match status" value="1"/>
</dbReference>
<feature type="binding site" evidence="19">
    <location>
        <position position="284"/>
    </location>
    <ligand>
        <name>ATP</name>
        <dbReference type="ChEBI" id="CHEBI:30616"/>
    </ligand>
</feature>
<dbReference type="PROSITE" id="PS00333">
    <property type="entry name" value="DNA_LIGASE_A2"/>
    <property type="match status" value="1"/>
</dbReference>
<feature type="binding site" evidence="19">
    <location>
        <position position="354"/>
    </location>
    <ligand>
        <name>ATP</name>
        <dbReference type="ChEBI" id="CHEBI:30616"/>
    </ligand>
</feature>
<dbReference type="InterPro" id="IPR036599">
    <property type="entry name" value="DNA_ligase_N_sf"/>
</dbReference>
<evidence type="ECO:0000313" key="22">
    <source>
        <dbReference type="EMBL" id="BAN90177.1"/>
    </source>
</evidence>
<evidence type="ECO:0000256" key="16">
    <source>
        <dbReference type="ARBA" id="ARBA00050126"/>
    </source>
</evidence>
<dbReference type="PROSITE" id="PS00697">
    <property type="entry name" value="DNA_LIGASE_A1"/>
    <property type="match status" value="1"/>
</dbReference>
<dbReference type="GO" id="GO:0046872">
    <property type="term" value="F:metal ion binding"/>
    <property type="evidence" value="ECO:0007669"/>
    <property type="project" value="UniProtKB-KW"/>
</dbReference>
<dbReference type="Pfam" id="PF04679">
    <property type="entry name" value="DNA_ligase_A_C"/>
    <property type="match status" value="1"/>
</dbReference>
<feature type="binding site" evidence="19">
    <location>
        <position position="431"/>
    </location>
    <ligand>
        <name>ATP</name>
        <dbReference type="ChEBI" id="CHEBI:30616"/>
    </ligand>
</feature>
<comment type="catalytic activity">
    <reaction evidence="16">
        <text>GTP + (deoxyribonucleotide)n-3'-hydroxyl + 5'-phospho-(deoxyribonucleotide)m = (deoxyribonucleotide)n+m + GMP + diphosphate.</text>
        <dbReference type="EC" id="6.5.1.7"/>
    </reaction>
</comment>
<evidence type="ECO:0000256" key="11">
    <source>
        <dbReference type="ARBA" id="ARBA00022840"/>
    </source>
</evidence>
<comment type="catalytic activity">
    <reaction evidence="19">
        <text>ATP + (deoxyribonucleotide)n-3'-hydroxyl + 5'-phospho-(deoxyribonucleotide)m = (deoxyribonucleotide)n+m + AMP + diphosphate.</text>
        <dbReference type="EC" id="6.5.1.1"/>
    </reaction>
</comment>
<feature type="binding site" evidence="19">
    <location>
        <position position="314"/>
    </location>
    <ligand>
        <name>ATP</name>
        <dbReference type="ChEBI" id="CHEBI:30616"/>
    </ligand>
</feature>
<keyword evidence="13 19" id="KW-0233">DNA recombination</keyword>
<evidence type="ECO:0000256" key="15">
    <source>
        <dbReference type="ARBA" id="ARBA00023306"/>
    </source>
</evidence>
<dbReference type="KEGG" id="acj:ACAM_0708"/>
<keyword evidence="7 19" id="KW-0235">DNA replication</keyword>
<dbReference type="CDD" id="cd07969">
    <property type="entry name" value="OBF_DNA_ligase_I"/>
    <property type="match status" value="1"/>
</dbReference>
<dbReference type="NCBIfam" id="TIGR00574">
    <property type="entry name" value="dnl1"/>
    <property type="match status" value="1"/>
</dbReference>
<comment type="catalytic activity">
    <reaction evidence="18">
        <text>ADP + (deoxyribonucleotide)n-3'-hydroxyl + 5'-phospho-(deoxyribonucleotide)m = (deoxyribonucleotide)n+m + AMP + phosphate.</text>
        <dbReference type="EC" id="6.5.1.7"/>
    </reaction>
</comment>
<sequence>MPFKPVAEAFASMERITSRTQLTLLLTRLFKSTPPGAIGIVVYLIQGKLGPDWKGLPELGVGEKLLVKAIALAYKATEERVEKLYKSIGDLGSVAERLSREYRARASRAVTLEAFMAGGGEALTVRRVYNTLYRIAMAQGEGSRDIKLRLLAGLLADAEPVEAKYIVRFVEGRLRVGVGDATILDALAMAFGGGAHARPVIERAYNLRADLGYIAEVVAREGVEALRGVKPQVGVPIRPMLAERGRDPAEILRKVGGRAVVEYKYDGERAQIHKKDGEVYIYSRRLENITRMFPDVVEMARKGLKAREAIVEGEIVAVDPDNYELQPFQVLMQRKRKHDIHRVMREVPVAVFLFDALYVDGEDLTSKPLPERRSRLREIVVETPLWRLAESIETSDPEELWTFFLKAIEEGAEGVMVKAVHRDSVYTAGVRGWLWVKLKRDYKSEMMDTVDLVVVGAFYGRGKRGGKLSSLLMAAYDPERDVFPTVCKVATGFTDEELDRMNEMLKKHIIPRKHPRVESRIEPDVWVEPALVAEILGAELTLSPMHTCCLNAVRPGVGISIRFPRFIRWRDDKRPEDATTTQELLEMYKRQLRRVEEEAAEKV</sequence>
<evidence type="ECO:0000256" key="19">
    <source>
        <dbReference type="HAMAP-Rule" id="MF_00407"/>
    </source>
</evidence>
<keyword evidence="8 19" id="KW-0479">Metal-binding</keyword>
<dbReference type="InterPro" id="IPR012309">
    <property type="entry name" value="DNA_ligase_ATP-dep_C"/>
</dbReference>
<keyword evidence="10 19" id="KW-0227">DNA damage</keyword>
<evidence type="ECO:0000256" key="20">
    <source>
        <dbReference type="RuleBase" id="RU004196"/>
    </source>
</evidence>
<dbReference type="GO" id="GO:0003677">
    <property type="term" value="F:DNA binding"/>
    <property type="evidence" value="ECO:0007669"/>
    <property type="project" value="InterPro"/>
</dbReference>